<evidence type="ECO:0000256" key="8">
    <source>
        <dbReference type="ARBA" id="ARBA00022918"/>
    </source>
</evidence>
<accession>A0A9Q1EX38</accession>
<dbReference type="GO" id="GO:0003964">
    <property type="term" value="F:RNA-directed DNA polymerase activity"/>
    <property type="evidence" value="ECO:0007669"/>
    <property type="project" value="UniProtKB-KW"/>
</dbReference>
<dbReference type="InterPro" id="IPR050951">
    <property type="entry name" value="Retrovirus_Pol_polyprotein"/>
</dbReference>
<keyword evidence="7" id="KW-0378">Hydrolase</keyword>
<dbReference type="CDD" id="cd01647">
    <property type="entry name" value="RT_LTR"/>
    <property type="match status" value="1"/>
</dbReference>
<dbReference type="Pfam" id="PF17917">
    <property type="entry name" value="RT_RNaseH"/>
    <property type="match status" value="1"/>
</dbReference>
<protein>
    <recommendedName>
        <fullName evidence="9">Gypsy retrotransposon integrase-like protein 1</fullName>
        <ecNumber evidence="2">3.1.26.4</ecNumber>
    </recommendedName>
</protein>
<dbReference type="InterPro" id="IPR041373">
    <property type="entry name" value="RT_RNaseH"/>
</dbReference>
<dbReference type="InterPro" id="IPR041588">
    <property type="entry name" value="Integrase_H2C2"/>
</dbReference>
<dbReference type="InterPro" id="IPR000477">
    <property type="entry name" value="RT_dom"/>
</dbReference>
<dbReference type="PANTHER" id="PTHR37984">
    <property type="entry name" value="PROTEIN CBG26694"/>
    <property type="match status" value="1"/>
</dbReference>
<dbReference type="Pfam" id="PF00078">
    <property type="entry name" value="RVT_1"/>
    <property type="match status" value="1"/>
</dbReference>
<evidence type="ECO:0000256" key="2">
    <source>
        <dbReference type="ARBA" id="ARBA00012180"/>
    </source>
</evidence>
<keyword evidence="4" id="KW-0548">Nucleotidyltransferase</keyword>
<reference evidence="11" key="1">
    <citation type="journal article" date="2023" name="Science">
        <title>Genome structures resolve the early diversification of teleost fishes.</title>
        <authorList>
            <person name="Parey E."/>
            <person name="Louis A."/>
            <person name="Montfort J."/>
            <person name="Bouchez O."/>
            <person name="Roques C."/>
            <person name="Iampietro C."/>
            <person name="Lluch J."/>
            <person name="Castinel A."/>
            <person name="Donnadieu C."/>
            <person name="Desvignes T."/>
            <person name="Floi Bucao C."/>
            <person name="Jouanno E."/>
            <person name="Wen M."/>
            <person name="Mejri S."/>
            <person name="Dirks R."/>
            <person name="Jansen H."/>
            <person name="Henkel C."/>
            <person name="Chen W.J."/>
            <person name="Zahm M."/>
            <person name="Cabau C."/>
            <person name="Klopp C."/>
            <person name="Thompson A.W."/>
            <person name="Robinson-Rechavi M."/>
            <person name="Braasch I."/>
            <person name="Lecointre G."/>
            <person name="Bobe J."/>
            <person name="Postlethwait J.H."/>
            <person name="Berthelot C."/>
            <person name="Roest Crollius H."/>
            <person name="Guiguen Y."/>
        </authorList>
    </citation>
    <scope>NUCLEOTIDE SEQUENCE</scope>
    <source>
        <strain evidence="11">WJC10195</strain>
    </source>
</reference>
<feature type="domain" description="Reverse transcriptase" evidence="10">
    <location>
        <begin position="1"/>
        <end position="146"/>
    </location>
</feature>
<dbReference type="GO" id="GO:0004523">
    <property type="term" value="F:RNA-DNA hybrid ribonuclease activity"/>
    <property type="evidence" value="ECO:0007669"/>
    <property type="project" value="UniProtKB-EC"/>
</dbReference>
<evidence type="ECO:0000256" key="5">
    <source>
        <dbReference type="ARBA" id="ARBA00022722"/>
    </source>
</evidence>
<evidence type="ECO:0000256" key="9">
    <source>
        <dbReference type="ARBA" id="ARBA00039658"/>
    </source>
</evidence>
<gene>
    <name evidence="11" type="ORF">SKAU_G00281290</name>
</gene>
<dbReference type="Gene3D" id="3.10.10.10">
    <property type="entry name" value="HIV Type 1 Reverse Transcriptase, subunit A, domain 1"/>
    <property type="match status" value="1"/>
</dbReference>
<sequence>MHLPNLAIQRERPITPTIDDLIHDLNGAVVFSKLELNAGYHQLELHPDSRYITTFTTHTGLWRYTRLNFGISSAAEVFQNTIQQMLEGIPNVRNISDDILVYGKTQEENDRSLKAVFERLRKKNLTLNEEKCEYSKPKLEFFGYVFSKSGISADPKKISAIQTYRPLLIPTDDKEEHIVAYASHALIGVEQRYSQTEREALAIIWACEHFHLYLYGSHFTVITDHKPLELNFNSPKSTPPARLERWRLRLQPYSFTVKYKAGKDNPADYMSRHPVQGEPPQRASRMAEEYVSFIVDHTLPKAMTLEMVQEETMKDPTLQEVIRLLDTGLWPNKSCESHSNDRVNYNDLRALFRLRNELTLNSGANILLRGTKLVLPTSLRQKAVDLAHTGHSGIVKTKQLIREKVWFPGIDGMAEKAIQHCIPCQAVTEEHQMEPLQMSELPKAPWLEVSIDFTSPYPSGDYFSDANFALHFPHWITLKRTPLFTTRTNVPKNG</sequence>
<dbReference type="Pfam" id="PF17921">
    <property type="entry name" value="Integrase_H2C2"/>
    <property type="match status" value="1"/>
</dbReference>
<dbReference type="SUPFAM" id="SSF56672">
    <property type="entry name" value="DNA/RNA polymerases"/>
    <property type="match status" value="1"/>
</dbReference>
<dbReference type="OrthoDB" id="775972at2759"/>
<dbReference type="EC" id="3.1.26.4" evidence="2"/>
<evidence type="ECO:0000259" key="10">
    <source>
        <dbReference type="PROSITE" id="PS50878"/>
    </source>
</evidence>
<evidence type="ECO:0000313" key="11">
    <source>
        <dbReference type="EMBL" id="KAJ8346728.1"/>
    </source>
</evidence>
<dbReference type="AlphaFoldDB" id="A0A9Q1EX38"/>
<dbReference type="Gene3D" id="3.30.70.270">
    <property type="match status" value="1"/>
</dbReference>
<evidence type="ECO:0000256" key="4">
    <source>
        <dbReference type="ARBA" id="ARBA00022695"/>
    </source>
</evidence>
<dbReference type="PANTHER" id="PTHR37984:SF11">
    <property type="entry name" value="INTEGRASE CATALYTIC DOMAIN-CONTAINING PROTEIN"/>
    <property type="match status" value="1"/>
</dbReference>
<dbReference type="InterPro" id="IPR043128">
    <property type="entry name" value="Rev_trsase/Diguanyl_cyclase"/>
</dbReference>
<keyword evidence="3" id="KW-0808">Transferase</keyword>
<evidence type="ECO:0000313" key="12">
    <source>
        <dbReference type="Proteomes" id="UP001152622"/>
    </source>
</evidence>
<proteinExistence type="inferred from homology"/>
<name>A0A9Q1EX38_SYNKA</name>
<organism evidence="11 12">
    <name type="scientific">Synaphobranchus kaupii</name>
    <name type="common">Kaup's arrowtooth eel</name>
    <dbReference type="NCBI Taxonomy" id="118154"/>
    <lineage>
        <taxon>Eukaryota</taxon>
        <taxon>Metazoa</taxon>
        <taxon>Chordata</taxon>
        <taxon>Craniata</taxon>
        <taxon>Vertebrata</taxon>
        <taxon>Euteleostomi</taxon>
        <taxon>Actinopterygii</taxon>
        <taxon>Neopterygii</taxon>
        <taxon>Teleostei</taxon>
        <taxon>Anguilliformes</taxon>
        <taxon>Synaphobranchidae</taxon>
        <taxon>Synaphobranchus</taxon>
    </lineage>
</organism>
<keyword evidence="5" id="KW-0540">Nuclease</keyword>
<keyword evidence="12" id="KW-1185">Reference proteome</keyword>
<dbReference type="Gene3D" id="1.10.340.70">
    <property type="match status" value="1"/>
</dbReference>
<keyword evidence="6" id="KW-0255">Endonuclease</keyword>
<comment type="caution">
    <text evidence="11">The sequence shown here is derived from an EMBL/GenBank/DDBJ whole genome shotgun (WGS) entry which is preliminary data.</text>
</comment>
<keyword evidence="8" id="KW-0695">RNA-directed DNA polymerase</keyword>
<dbReference type="InterPro" id="IPR043502">
    <property type="entry name" value="DNA/RNA_pol_sf"/>
</dbReference>
<evidence type="ECO:0000256" key="1">
    <source>
        <dbReference type="ARBA" id="ARBA00010879"/>
    </source>
</evidence>
<evidence type="ECO:0000256" key="3">
    <source>
        <dbReference type="ARBA" id="ARBA00022679"/>
    </source>
</evidence>
<dbReference type="PROSITE" id="PS50878">
    <property type="entry name" value="RT_POL"/>
    <property type="match status" value="1"/>
</dbReference>
<comment type="similarity">
    <text evidence="1">Belongs to the beta type-B retroviral polymerase family. HERV class-II K(HML-2) pol subfamily.</text>
</comment>
<evidence type="ECO:0000256" key="6">
    <source>
        <dbReference type="ARBA" id="ARBA00022759"/>
    </source>
</evidence>
<dbReference type="Proteomes" id="UP001152622">
    <property type="component" value="Chromosome 11"/>
</dbReference>
<dbReference type="CDD" id="cd09274">
    <property type="entry name" value="RNase_HI_RT_Ty3"/>
    <property type="match status" value="1"/>
</dbReference>
<dbReference type="EMBL" id="JAINUF010000011">
    <property type="protein sequence ID" value="KAJ8346728.1"/>
    <property type="molecule type" value="Genomic_DNA"/>
</dbReference>
<evidence type="ECO:0000256" key="7">
    <source>
        <dbReference type="ARBA" id="ARBA00022801"/>
    </source>
</evidence>